<dbReference type="Proteomes" id="UP000201640">
    <property type="component" value="Segment"/>
</dbReference>
<evidence type="ECO:0000256" key="1">
    <source>
        <dbReference type="SAM" id="MobiDB-lite"/>
    </source>
</evidence>
<gene>
    <name evidence="2" type="ORF">Moumou_00594</name>
</gene>
<evidence type="ECO:0000313" key="3">
    <source>
        <dbReference type="Proteomes" id="UP000201640"/>
    </source>
</evidence>
<reference evidence="2 3" key="1">
    <citation type="journal article" date="2012" name="Genome Biol. Evol.">
        <title>Related Giant Viruses in Distant Locations and Different Habitats: Acanthamoeba polyphaga moumouvirus Represents a Third Lineage of the Mimiviridae That Is Close to the Megavirus Lineage.</title>
        <authorList>
            <person name="Yoosuf N."/>
            <person name="Yutin N."/>
            <person name="Colson P."/>
            <person name="Shabalina S.A."/>
            <person name="Pagnier I."/>
            <person name="Robert C."/>
            <person name="Azza S."/>
            <person name="Klose T."/>
            <person name="Wong J."/>
            <person name="Rossmann M.G."/>
            <person name="La Scola B."/>
            <person name="Raoult D."/>
            <person name="Koonin E.V."/>
        </authorList>
    </citation>
    <scope>NUCLEOTIDE SEQUENCE [LARGE SCALE GENOMIC DNA]</scope>
    <source>
        <strain evidence="2 3">M10A</strain>
    </source>
</reference>
<name>L7RGE4_9VIRU</name>
<proteinExistence type="predicted"/>
<dbReference type="KEGG" id="vg:14445678"/>
<keyword evidence="3" id="KW-1185">Reference proteome</keyword>
<organism evidence="2 3">
    <name type="scientific">Acanthamoeba polyphaga moumouvirus</name>
    <dbReference type="NCBI Taxonomy" id="1269028"/>
    <lineage>
        <taxon>Viruses</taxon>
        <taxon>Varidnaviria</taxon>
        <taxon>Bamfordvirae</taxon>
        <taxon>Nucleocytoviricota</taxon>
        <taxon>Megaviricetes</taxon>
        <taxon>Imitervirales</taxon>
        <taxon>Mimiviridae</taxon>
        <taxon>Megamimivirinae</taxon>
        <taxon>Moumouvirus</taxon>
    </lineage>
</organism>
<dbReference type="RefSeq" id="YP_007354556.1">
    <property type="nucleotide sequence ID" value="NC_020104.1"/>
</dbReference>
<feature type="compositionally biased region" description="Polar residues" evidence="1">
    <location>
        <begin position="1"/>
        <end position="18"/>
    </location>
</feature>
<dbReference type="EMBL" id="JX962719">
    <property type="protein sequence ID" value="AGC02120.1"/>
    <property type="molecule type" value="Genomic_DNA"/>
</dbReference>
<protein>
    <recommendedName>
        <fullName evidence="4">Ankyrin repeat protein</fullName>
    </recommendedName>
</protein>
<feature type="region of interest" description="Disordered" evidence="1">
    <location>
        <begin position="280"/>
        <end position="299"/>
    </location>
</feature>
<dbReference type="GeneID" id="14445678"/>
<dbReference type="OrthoDB" id="32443at10239"/>
<accession>L7RGE4</accession>
<feature type="region of interest" description="Disordered" evidence="1">
    <location>
        <begin position="1"/>
        <end position="25"/>
    </location>
</feature>
<evidence type="ECO:0008006" key="4">
    <source>
        <dbReference type="Google" id="ProtNLM"/>
    </source>
</evidence>
<sequence length="382" mass="42690">MGNSSSTSDQTLENQPLINTTNEENVVVNDQSTTEPSNQPGESFKQKLKNLISTKDSNGTNSSYIHPLINLITVNTSDDDIINTLDAYCGIQKIGDNLYDIPDQYEVFGPVMQLFCHCACYGRRKVVEWIMNNYVPLDVSYSDNFCYFECLRYGHKSIAAMLVQHESFNGSIDVLLDLLNRQEYNLFNNCISRNNNLDQDLKNITPALVHLVNTGNIQKVKSTLLEYKNTNKINAESFSHIDVTKTTNNIVTVSDEPITVDLDLQQESVQESVQEPVITNEMPSHIPGPNGDSGVSNDASVTTEEKNVPELTLEQLNKMSDDKIPEVFTLSYNPDENSNIQEKVENVLTGSKVLYKDADSMFVQLDNSVGTINPDISIDPIQ</sequence>
<evidence type="ECO:0000313" key="2">
    <source>
        <dbReference type="EMBL" id="AGC02120.1"/>
    </source>
</evidence>